<evidence type="ECO:0000256" key="5">
    <source>
        <dbReference type="ARBA" id="ARBA00023163"/>
    </source>
</evidence>
<dbReference type="PANTHER" id="PTHR47997:SF75">
    <property type="entry name" value="MYB DOMAIN PROTEIN 55"/>
    <property type="match status" value="1"/>
</dbReference>
<evidence type="ECO:0000256" key="2">
    <source>
        <dbReference type="ARBA" id="ARBA00022737"/>
    </source>
</evidence>
<keyword evidence="2" id="KW-0677">Repeat</keyword>
<feature type="domain" description="Myb-like" evidence="8">
    <location>
        <begin position="76"/>
        <end position="126"/>
    </location>
</feature>
<feature type="region of interest" description="Disordered" evidence="7">
    <location>
        <begin position="229"/>
        <end position="255"/>
    </location>
</feature>
<sequence length="401" mass="44974">MVGSLKIFFLSQMGKGRAPCCDKSQVKRGPWSPAEDLRLITFIQKHGHENWRALPKQAGLLRCGKSCRLRWINYLRPDVKRGNFTQEEEDTIIRLHESLGNRWSKIASQLPGRTDNEIKNVWNTHLKKRLSCRDVKKDQESKEYSSISSPSSSSSSTIISSGKRRADTELDEHQCDQNNYVPKKPREGHGSMIVSEKLVQQSSETEESNQINTSRGVVMMTKEILDSSCSSDNSVVSNSSQVDATRPKDQMGTSQFGFSEPYDVAIGLNNLEEVNKPEIISIADTGLEIPLECDFDFWSMLDNLGPFQSHEVEASQSTSFGEASDNNKEVDSRTWFQYLENELGLEATTEDEIQNSAKVAAAATADPIPQETYETLLKPEVDPGVTYFQLWNASLQSSVCE</sequence>
<dbReference type="GO" id="GO:1990532">
    <property type="term" value="P:stress response to nickel ion"/>
    <property type="evidence" value="ECO:0007669"/>
    <property type="project" value="UniProtKB-ARBA"/>
</dbReference>
<organism evidence="10">
    <name type="scientific">Citrus japonica</name>
    <name type="common">Kumquat</name>
    <name type="synonym">Fortunella crassifolia</name>
    <dbReference type="NCBI Taxonomy" id="76966"/>
    <lineage>
        <taxon>Eukaryota</taxon>
        <taxon>Viridiplantae</taxon>
        <taxon>Streptophyta</taxon>
        <taxon>Embryophyta</taxon>
        <taxon>Tracheophyta</taxon>
        <taxon>Spermatophyta</taxon>
        <taxon>Magnoliopsida</taxon>
        <taxon>eudicotyledons</taxon>
        <taxon>Gunneridae</taxon>
        <taxon>Pentapetalae</taxon>
        <taxon>rosids</taxon>
        <taxon>malvids</taxon>
        <taxon>Sapindales</taxon>
        <taxon>Rutaceae</taxon>
        <taxon>Aurantioideae</taxon>
        <taxon>Citrus</taxon>
    </lineage>
</organism>
<reference evidence="10" key="1">
    <citation type="submission" date="2020-03" db="EMBL/GenBank/DDBJ databases">
        <authorList>
            <person name="Li G.J."/>
        </authorList>
    </citation>
    <scope>NUCLEOTIDE SEQUENCE</scope>
</reference>
<feature type="compositionally biased region" description="Low complexity" evidence="7">
    <location>
        <begin position="229"/>
        <end position="240"/>
    </location>
</feature>
<comment type="subcellular location">
    <subcellularLocation>
        <location evidence="1">Nucleus</location>
    </subcellularLocation>
</comment>
<dbReference type="FunFam" id="1.10.10.60:FF:000015">
    <property type="entry name" value="Transcription factor RAX3"/>
    <property type="match status" value="1"/>
</dbReference>
<dbReference type="PROSITE" id="PS50090">
    <property type="entry name" value="MYB_LIKE"/>
    <property type="match status" value="2"/>
</dbReference>
<feature type="region of interest" description="Disordered" evidence="7">
    <location>
        <begin position="133"/>
        <end position="190"/>
    </location>
</feature>
<feature type="compositionally biased region" description="Basic and acidic residues" evidence="7">
    <location>
        <begin position="133"/>
        <end position="143"/>
    </location>
</feature>
<dbReference type="FunFam" id="1.10.10.60:FF:000310">
    <property type="entry name" value="MYB transcription factor"/>
    <property type="match status" value="1"/>
</dbReference>
<evidence type="ECO:0000259" key="9">
    <source>
        <dbReference type="PROSITE" id="PS51294"/>
    </source>
</evidence>
<dbReference type="Pfam" id="PF00249">
    <property type="entry name" value="Myb_DNA-binding"/>
    <property type="match status" value="2"/>
</dbReference>
<dbReference type="PROSITE" id="PS51294">
    <property type="entry name" value="HTH_MYB"/>
    <property type="match status" value="2"/>
</dbReference>
<feature type="domain" description="Myb-like" evidence="8">
    <location>
        <begin position="23"/>
        <end position="75"/>
    </location>
</feature>
<evidence type="ECO:0000259" key="8">
    <source>
        <dbReference type="PROSITE" id="PS50090"/>
    </source>
</evidence>
<evidence type="ECO:0000256" key="4">
    <source>
        <dbReference type="ARBA" id="ARBA00023125"/>
    </source>
</evidence>
<dbReference type="CDD" id="cd00167">
    <property type="entry name" value="SANT"/>
    <property type="match status" value="2"/>
</dbReference>
<protein>
    <submittedName>
        <fullName evidence="10">MYB72</fullName>
    </submittedName>
</protein>
<feature type="compositionally biased region" description="Low complexity" evidence="7">
    <location>
        <begin position="145"/>
        <end position="161"/>
    </location>
</feature>
<dbReference type="InterPro" id="IPR017930">
    <property type="entry name" value="Myb_dom"/>
</dbReference>
<dbReference type="SUPFAM" id="SSF46689">
    <property type="entry name" value="Homeodomain-like"/>
    <property type="match status" value="1"/>
</dbReference>
<name>A0A891LVF0_CITJP</name>
<dbReference type="GO" id="GO:1990641">
    <property type="term" value="P:response to iron ion starvation"/>
    <property type="evidence" value="ECO:0007669"/>
    <property type="project" value="UniProtKB-ARBA"/>
</dbReference>
<dbReference type="AlphaFoldDB" id="A0A891LVF0"/>
<dbReference type="PANTHER" id="PTHR47997">
    <property type="entry name" value="MYB DOMAIN PROTEIN 55"/>
    <property type="match status" value="1"/>
</dbReference>
<dbReference type="GO" id="GO:0009723">
    <property type="term" value="P:response to ethylene"/>
    <property type="evidence" value="ECO:0007669"/>
    <property type="project" value="UniProtKB-ARBA"/>
</dbReference>
<dbReference type="GO" id="GO:0010468">
    <property type="term" value="P:regulation of gene expression"/>
    <property type="evidence" value="ECO:0007669"/>
    <property type="project" value="UniProtKB-ARBA"/>
</dbReference>
<feature type="domain" description="HTH myb-type" evidence="9">
    <location>
        <begin position="23"/>
        <end position="75"/>
    </location>
</feature>
<dbReference type="InterPro" id="IPR009057">
    <property type="entry name" value="Homeodomain-like_sf"/>
</dbReference>
<evidence type="ECO:0000256" key="3">
    <source>
        <dbReference type="ARBA" id="ARBA00023015"/>
    </source>
</evidence>
<feature type="compositionally biased region" description="Basic and acidic residues" evidence="7">
    <location>
        <begin position="164"/>
        <end position="175"/>
    </location>
</feature>
<keyword evidence="3" id="KW-0805">Transcription regulation</keyword>
<evidence type="ECO:0000256" key="7">
    <source>
        <dbReference type="SAM" id="MobiDB-lite"/>
    </source>
</evidence>
<accession>A0A891LVF0</accession>
<keyword evidence="4" id="KW-0238">DNA-binding</keyword>
<dbReference type="InterPro" id="IPR051953">
    <property type="entry name" value="Plant_SW-associated_TFs"/>
</dbReference>
<dbReference type="SMART" id="SM00717">
    <property type="entry name" value="SANT"/>
    <property type="match status" value="2"/>
</dbReference>
<evidence type="ECO:0000256" key="6">
    <source>
        <dbReference type="ARBA" id="ARBA00023242"/>
    </source>
</evidence>
<keyword evidence="5" id="KW-0804">Transcription</keyword>
<proteinExistence type="predicted"/>
<dbReference type="GO" id="GO:0003677">
    <property type="term" value="F:DNA binding"/>
    <property type="evidence" value="ECO:0007669"/>
    <property type="project" value="UniProtKB-KW"/>
</dbReference>
<dbReference type="GO" id="GO:0005634">
    <property type="term" value="C:nucleus"/>
    <property type="evidence" value="ECO:0007669"/>
    <property type="project" value="UniProtKB-SubCell"/>
</dbReference>
<evidence type="ECO:0000313" key="10">
    <source>
        <dbReference type="EMBL" id="QRM13501.1"/>
    </source>
</evidence>
<dbReference type="InterPro" id="IPR001005">
    <property type="entry name" value="SANT/Myb"/>
</dbReference>
<keyword evidence="6" id="KW-0539">Nucleus</keyword>
<feature type="domain" description="HTH myb-type" evidence="9">
    <location>
        <begin position="76"/>
        <end position="130"/>
    </location>
</feature>
<dbReference type="EMBL" id="MT193018">
    <property type="protein sequence ID" value="QRM13501.1"/>
    <property type="molecule type" value="Genomic_DNA"/>
</dbReference>
<dbReference type="Gene3D" id="1.10.10.60">
    <property type="entry name" value="Homeodomain-like"/>
    <property type="match status" value="2"/>
</dbReference>
<dbReference type="SMR" id="A0A891LVF0"/>
<evidence type="ECO:0000256" key="1">
    <source>
        <dbReference type="ARBA" id="ARBA00004123"/>
    </source>
</evidence>